<evidence type="ECO:0000256" key="1">
    <source>
        <dbReference type="ARBA" id="ARBA00022729"/>
    </source>
</evidence>
<evidence type="ECO:0000313" key="2">
    <source>
        <dbReference type="EMBL" id="RXZ64446.1"/>
    </source>
</evidence>
<evidence type="ECO:0000313" key="3">
    <source>
        <dbReference type="Proteomes" id="UP000293623"/>
    </source>
</evidence>
<gene>
    <name evidence="2" type="ORF">ETX26_11160</name>
</gene>
<proteinExistence type="predicted"/>
<keyword evidence="2" id="KW-0449">Lipoprotein</keyword>
<dbReference type="Pfam" id="PF03548">
    <property type="entry name" value="LolA"/>
    <property type="match status" value="1"/>
</dbReference>
<sequence length="232" mass="25426">MTIVHKLTVTPLRRMAQFTLSLSKGATMAGALAIAAPAALVTVPAPVAAAEGDLDRAVAALRGISTMKADFTQTDRKGRTVSGEMTLKRPGKIRFQYEDGVPLLLVSNGKSFTMIDYEVNQVERWPISDSPLGALLDPNRDVKKYGKLIPTRHPDVISVEVRDPNKPQFGVITLIFTRDASAPGGLELTNWVALDAQNNRTTVRLRNHRYGISVADSAFTYKDPRRSTRRPS</sequence>
<dbReference type="EMBL" id="SDPV01000002">
    <property type="protein sequence ID" value="RXZ64446.1"/>
    <property type="molecule type" value="Genomic_DNA"/>
</dbReference>
<reference evidence="2 3" key="1">
    <citation type="submission" date="2019-01" db="EMBL/GenBank/DDBJ databases">
        <title>Altererythrobacter rhizovicinus sp. nov., isolated from the rhizosphere soil of Haloxylon ammodendron.</title>
        <authorList>
            <person name="Li H.-P."/>
            <person name="Gou J.-Y."/>
            <person name="Yao D."/>
            <person name="Han Q.-Q."/>
            <person name="Shao K.-Z."/>
            <person name="Zhao Q."/>
            <person name="Zhang J.-L."/>
        </authorList>
    </citation>
    <scope>NUCLEOTIDE SEQUENCE [LARGE SCALE GENOMIC DNA]</scope>
    <source>
        <strain evidence="2 3">AY-3R</strain>
    </source>
</reference>
<dbReference type="Proteomes" id="UP000293623">
    <property type="component" value="Unassembled WGS sequence"/>
</dbReference>
<dbReference type="Gene3D" id="2.50.20.10">
    <property type="entry name" value="Lipoprotein localisation LolA/LolB/LppX"/>
    <property type="match status" value="1"/>
</dbReference>
<dbReference type="InterPro" id="IPR004564">
    <property type="entry name" value="OM_lipoprot_carrier_LolA-like"/>
</dbReference>
<dbReference type="SUPFAM" id="SSF89392">
    <property type="entry name" value="Prokaryotic lipoproteins and lipoprotein localization factors"/>
    <property type="match status" value="1"/>
</dbReference>
<keyword evidence="3" id="KW-1185">Reference proteome</keyword>
<dbReference type="InterPro" id="IPR029046">
    <property type="entry name" value="LolA/LolB/LppX"/>
</dbReference>
<dbReference type="PANTHER" id="PTHR35869">
    <property type="entry name" value="OUTER-MEMBRANE LIPOPROTEIN CARRIER PROTEIN"/>
    <property type="match status" value="1"/>
</dbReference>
<dbReference type="CDD" id="cd16325">
    <property type="entry name" value="LolA"/>
    <property type="match status" value="1"/>
</dbReference>
<comment type="caution">
    <text evidence="2">The sequence shown here is derived from an EMBL/GenBank/DDBJ whole genome shotgun (WGS) entry which is preliminary data.</text>
</comment>
<organism evidence="2 3">
    <name type="scientific">Pelagerythrobacter rhizovicinus</name>
    <dbReference type="NCBI Taxonomy" id="2268576"/>
    <lineage>
        <taxon>Bacteria</taxon>
        <taxon>Pseudomonadati</taxon>
        <taxon>Pseudomonadota</taxon>
        <taxon>Alphaproteobacteria</taxon>
        <taxon>Sphingomonadales</taxon>
        <taxon>Erythrobacteraceae</taxon>
        <taxon>Pelagerythrobacter</taxon>
    </lineage>
</organism>
<dbReference type="OrthoDB" id="9800501at2"/>
<dbReference type="AlphaFoldDB" id="A0A4V1QW02"/>
<keyword evidence="1" id="KW-0732">Signal</keyword>
<accession>A0A4V1QW02</accession>
<dbReference type="PANTHER" id="PTHR35869:SF1">
    <property type="entry name" value="OUTER-MEMBRANE LIPOPROTEIN CARRIER PROTEIN"/>
    <property type="match status" value="1"/>
</dbReference>
<name>A0A4V1QW02_9SPHN</name>
<protein>
    <submittedName>
        <fullName evidence="2">Outer membrane lipoprotein carrier protein LolA</fullName>
    </submittedName>
</protein>